<dbReference type="EMBL" id="KL363194">
    <property type="protein sequence ID" value="KFD56262.1"/>
    <property type="molecule type" value="Genomic_DNA"/>
</dbReference>
<sequence length="84" mass="9760">MHGFKYYIKEVTIKAPLMLKVAEAMLTTEYGRRQQRLTFTLPAVRKGDRWVQLDKEKWRENDQGGWAFVSMTGLGGWVAKVKGR</sequence>
<dbReference type="AlphaFoldDB" id="A0A085NH66"/>
<protein>
    <submittedName>
        <fullName evidence="2">Uncharacterized protein</fullName>
    </submittedName>
</protein>
<dbReference type="EMBL" id="KL367501">
    <property type="protein sequence ID" value="KFD68812.1"/>
    <property type="molecule type" value="Genomic_DNA"/>
</dbReference>
<accession>A0A085NH66</accession>
<evidence type="ECO:0000313" key="3">
    <source>
        <dbReference type="Proteomes" id="UP000030764"/>
    </source>
</evidence>
<name>A0A085NH66_9BILA</name>
<dbReference type="Proteomes" id="UP000030764">
    <property type="component" value="Unassembled WGS sequence"/>
</dbReference>
<organism evidence="2">
    <name type="scientific">Trichuris suis</name>
    <name type="common">pig whipworm</name>
    <dbReference type="NCBI Taxonomy" id="68888"/>
    <lineage>
        <taxon>Eukaryota</taxon>
        <taxon>Metazoa</taxon>
        <taxon>Ecdysozoa</taxon>
        <taxon>Nematoda</taxon>
        <taxon>Enoplea</taxon>
        <taxon>Dorylaimia</taxon>
        <taxon>Trichinellida</taxon>
        <taxon>Trichuridae</taxon>
        <taxon>Trichuris</taxon>
    </lineage>
</organism>
<proteinExistence type="predicted"/>
<evidence type="ECO:0000313" key="2">
    <source>
        <dbReference type="EMBL" id="KFD68812.1"/>
    </source>
</evidence>
<evidence type="ECO:0000313" key="1">
    <source>
        <dbReference type="EMBL" id="KFD56262.1"/>
    </source>
</evidence>
<gene>
    <name evidence="1" type="ORF">M513_02717</name>
    <name evidence="2" type="ORF">M514_02717</name>
</gene>
<dbReference type="Proteomes" id="UP000030758">
    <property type="component" value="Unassembled WGS sequence"/>
</dbReference>
<keyword evidence="3" id="KW-1185">Reference proteome</keyword>
<reference evidence="2 3" key="1">
    <citation type="journal article" date="2014" name="Nat. Genet.">
        <title>Genome and transcriptome of the porcine whipworm Trichuris suis.</title>
        <authorList>
            <person name="Jex A.R."/>
            <person name="Nejsum P."/>
            <person name="Schwarz E.M."/>
            <person name="Hu L."/>
            <person name="Young N.D."/>
            <person name="Hall R.S."/>
            <person name="Korhonen P.K."/>
            <person name="Liao S."/>
            <person name="Thamsborg S."/>
            <person name="Xia J."/>
            <person name="Xu P."/>
            <person name="Wang S."/>
            <person name="Scheerlinck J.P."/>
            <person name="Hofmann A."/>
            <person name="Sternberg P.W."/>
            <person name="Wang J."/>
            <person name="Gasser R.B."/>
        </authorList>
    </citation>
    <scope>NUCLEOTIDE SEQUENCE [LARGE SCALE GENOMIC DNA]</scope>
    <source>
        <strain evidence="2">DCEP-RM93F</strain>
        <strain evidence="1">DCEP-RM93M</strain>
    </source>
</reference>